<keyword evidence="1" id="KW-1133">Transmembrane helix</keyword>
<keyword evidence="1" id="KW-0812">Transmembrane</keyword>
<proteinExistence type="predicted"/>
<sequence>MDESALIDINTGIKEITKQIRRNYRLKLPDAIVAATAIFLGIPLISADNQFKQVKELTFILYQP</sequence>
<organism evidence="3 4">
    <name type="scientific">Runella salmonicolor</name>
    <dbReference type="NCBI Taxonomy" id="2950278"/>
    <lineage>
        <taxon>Bacteria</taxon>
        <taxon>Pseudomonadati</taxon>
        <taxon>Bacteroidota</taxon>
        <taxon>Cytophagia</taxon>
        <taxon>Cytophagales</taxon>
        <taxon>Spirosomataceae</taxon>
        <taxon>Runella</taxon>
    </lineage>
</organism>
<dbReference type="InterPro" id="IPR002716">
    <property type="entry name" value="PIN_dom"/>
</dbReference>
<name>A0ABT1FJD0_9BACT</name>
<dbReference type="EMBL" id="JAMZEL010000001">
    <property type="protein sequence ID" value="MCP1381822.1"/>
    <property type="molecule type" value="Genomic_DNA"/>
</dbReference>
<protein>
    <submittedName>
        <fullName evidence="3">PIN domain-containing protein</fullName>
    </submittedName>
</protein>
<gene>
    <name evidence="3" type="ORF">NCI00_05265</name>
</gene>
<dbReference type="Pfam" id="PF01850">
    <property type="entry name" value="PIN"/>
    <property type="match status" value="1"/>
</dbReference>
<feature type="transmembrane region" description="Helical" evidence="1">
    <location>
        <begin position="28"/>
        <end position="47"/>
    </location>
</feature>
<dbReference type="RefSeq" id="WP_253525739.1">
    <property type="nucleotide sequence ID" value="NZ_JAMZEL010000001.1"/>
</dbReference>
<evidence type="ECO:0000256" key="1">
    <source>
        <dbReference type="SAM" id="Phobius"/>
    </source>
</evidence>
<feature type="domain" description="PIN" evidence="2">
    <location>
        <begin position="5"/>
        <end position="56"/>
    </location>
</feature>
<dbReference type="Gene3D" id="3.40.50.1010">
    <property type="entry name" value="5'-nuclease"/>
    <property type="match status" value="1"/>
</dbReference>
<evidence type="ECO:0000259" key="2">
    <source>
        <dbReference type="Pfam" id="PF01850"/>
    </source>
</evidence>
<evidence type="ECO:0000313" key="4">
    <source>
        <dbReference type="Proteomes" id="UP001204772"/>
    </source>
</evidence>
<reference evidence="3 4" key="1">
    <citation type="submission" date="2022-06" db="EMBL/GenBank/DDBJ databases">
        <title>Runella sp. S5 genome sequencing.</title>
        <authorList>
            <person name="Park S."/>
        </authorList>
    </citation>
    <scope>NUCLEOTIDE SEQUENCE [LARGE SCALE GENOMIC DNA]</scope>
    <source>
        <strain evidence="3 4">S5</strain>
    </source>
</reference>
<dbReference type="InterPro" id="IPR029060">
    <property type="entry name" value="PIN-like_dom_sf"/>
</dbReference>
<dbReference type="SUPFAM" id="SSF88723">
    <property type="entry name" value="PIN domain-like"/>
    <property type="match status" value="1"/>
</dbReference>
<evidence type="ECO:0000313" key="3">
    <source>
        <dbReference type="EMBL" id="MCP1381822.1"/>
    </source>
</evidence>
<comment type="caution">
    <text evidence="3">The sequence shown here is derived from an EMBL/GenBank/DDBJ whole genome shotgun (WGS) entry which is preliminary data.</text>
</comment>
<accession>A0ABT1FJD0</accession>
<keyword evidence="4" id="KW-1185">Reference proteome</keyword>
<dbReference type="Proteomes" id="UP001204772">
    <property type="component" value="Unassembled WGS sequence"/>
</dbReference>
<keyword evidence="1" id="KW-0472">Membrane</keyword>